<dbReference type="Proteomes" id="UP000094056">
    <property type="component" value="Unassembled WGS sequence"/>
</dbReference>
<accession>A0A1E3X2J5</accession>
<dbReference type="SUPFAM" id="SSF88723">
    <property type="entry name" value="PIN domain-like"/>
    <property type="match status" value="1"/>
</dbReference>
<sequence length="181" mass="20285">MLNGVSMGKIEHSLVQKIVLDAGPIIHLEEIGRLNLLSDFKDILVPEVVWEEIEYHRPLALQIKSVPFRKIKVSSEIRNNVNIIGTAFNLDKGEKEAISLCIQHKGSILLTDDAAARLAANSINIRAYGTIGILLRAIRRNMLKPIEVIGSLEQIPITSSLFIKKNLLNEIIENVRKEYSL</sequence>
<dbReference type="PANTHER" id="PTHR39550">
    <property type="entry name" value="SLL0658 PROTEIN"/>
    <property type="match status" value="1"/>
</dbReference>
<name>A0A1E3X2J5_9BACT</name>
<dbReference type="InterPro" id="IPR021799">
    <property type="entry name" value="PIN-like_prokaryotic"/>
</dbReference>
<evidence type="ECO:0000313" key="2">
    <source>
        <dbReference type="Proteomes" id="UP000094056"/>
    </source>
</evidence>
<evidence type="ECO:0000313" key="1">
    <source>
        <dbReference type="EMBL" id="ODS29860.1"/>
    </source>
</evidence>
<proteinExistence type="predicted"/>
<comment type="caution">
    <text evidence="1">The sequence shown here is derived from an EMBL/GenBank/DDBJ whole genome shotgun (WGS) entry which is preliminary data.</text>
</comment>
<dbReference type="EMBL" id="MAYW01000352">
    <property type="protein sequence ID" value="ODS29860.1"/>
    <property type="molecule type" value="Genomic_DNA"/>
</dbReference>
<protein>
    <submittedName>
        <fullName evidence="1">Nucleic acid-binding protein contains PIN domain protein</fullName>
    </submittedName>
</protein>
<reference evidence="1 2" key="1">
    <citation type="submission" date="2016-07" db="EMBL/GenBank/DDBJ databases">
        <title>Draft genome of Scalindua rubra, obtained from a brine-seawater interface in the Red Sea, sheds light on salt adaptation in anammox bacteria.</title>
        <authorList>
            <person name="Speth D.R."/>
            <person name="Lagkouvardos I."/>
            <person name="Wang Y."/>
            <person name="Qian P.-Y."/>
            <person name="Dutilh B.E."/>
            <person name="Jetten M.S."/>
        </authorList>
    </citation>
    <scope>NUCLEOTIDE SEQUENCE [LARGE SCALE GENOMIC DNA]</scope>
    <source>
        <strain evidence="1">BSI-1</strain>
    </source>
</reference>
<dbReference type="Pfam" id="PF11848">
    <property type="entry name" value="DUF3368"/>
    <property type="match status" value="1"/>
</dbReference>
<dbReference type="AlphaFoldDB" id="A0A1E3X2J5"/>
<organism evidence="1 2">
    <name type="scientific">Candidatus Scalindua rubra</name>
    <dbReference type="NCBI Taxonomy" id="1872076"/>
    <lineage>
        <taxon>Bacteria</taxon>
        <taxon>Pseudomonadati</taxon>
        <taxon>Planctomycetota</taxon>
        <taxon>Candidatus Brocadiia</taxon>
        <taxon>Candidatus Brocadiales</taxon>
        <taxon>Candidatus Scalinduaceae</taxon>
        <taxon>Candidatus Scalindua</taxon>
    </lineage>
</organism>
<dbReference type="PANTHER" id="PTHR39550:SF1">
    <property type="entry name" value="SLL0658 PROTEIN"/>
    <property type="match status" value="1"/>
</dbReference>
<gene>
    <name evidence="1" type="ORF">SCARUB_05041</name>
</gene>
<dbReference type="InterPro" id="IPR029060">
    <property type="entry name" value="PIN-like_dom_sf"/>
</dbReference>